<feature type="compositionally biased region" description="Acidic residues" evidence="1">
    <location>
        <begin position="675"/>
        <end position="691"/>
    </location>
</feature>
<evidence type="ECO:0008006" key="6">
    <source>
        <dbReference type="Google" id="ProtNLM"/>
    </source>
</evidence>
<dbReference type="PANTHER" id="PTHR48258">
    <property type="entry name" value="DUF4218 DOMAIN-CONTAINING PROTEIN-RELATED"/>
    <property type="match status" value="1"/>
</dbReference>
<dbReference type="InterPro" id="IPR025312">
    <property type="entry name" value="DUF4216"/>
</dbReference>
<evidence type="ECO:0000313" key="5">
    <source>
        <dbReference type="Proteomes" id="UP001172457"/>
    </source>
</evidence>
<keyword evidence="5" id="KW-1185">Reference proteome</keyword>
<dbReference type="PANTHER" id="PTHR48258:SF14">
    <property type="entry name" value="OS02G0583300 PROTEIN"/>
    <property type="match status" value="1"/>
</dbReference>
<dbReference type="EMBL" id="JARYMX010000007">
    <property type="protein sequence ID" value="KAJ9542875.1"/>
    <property type="molecule type" value="Genomic_DNA"/>
</dbReference>
<sequence>MKESSFMLTLLIPGPKSPRKDMDVFLRPLVEELKMLCFEGVQTRDASTNTVFTMRAALLWTINDFPARSSLSGWNGQGYKACPTCNEDTPSCRVIGKTSYVGHRRFLPSNHRWRKSKLFDGKIEKRNHPRRFSSAAILQQLDSLPIRIARKHPNFGGVKRKCDPKELNWTKRNTVNARVDLKEWGIRKELWLQEKDGKVVKPHPKSNFKQKVTDNDSNIIGLKSHDCHILMQCLLPVGVRGYLDASISTPIIELCSFFKQICARTLVVEDMKRAKDQLIKILCNLELIFPPAFFDTMIHLVLHLPEEAILGGPVYMRWMYPFERYMKKLKNYVRNKAKPEGSIAEGYVADEALTFCSMYLEGVQTKFNRPDRNDDVVIPKRQLSVFESQCQPISKQTVIFVEEKVRKGVEWFVLNNCPEIEVYMNQFKFEMQGSNQQKEFPEWFKNKASSLRLAGSKECTEELFSLAHGSDFNAYSYTACIVNGVRFVVHSRDIRRTTKNSGVAVPGCDGFTFYGQLEDIVELCYLGGYSVVLFQCKWFNTDPNKKRCVTKNNITSIAVNSKWYEDDQYILATQAKQVFYIDDPSENRNWRVVEDVNHRKIWDHPSIYGVSEIDVIHDHNSSNFVLTANLDELSDVSLERVGHSSMVHDTSTPHAINDADFIDDEDDDADVELLDNNEDVDDDDVDNDDADAYCSSDESA</sequence>
<protein>
    <recommendedName>
        <fullName evidence="6">DUF4218 domain-containing protein</fullName>
    </recommendedName>
</protein>
<name>A0AA38SUZ8_9ASTR</name>
<evidence type="ECO:0000259" key="2">
    <source>
        <dbReference type="Pfam" id="PF13952"/>
    </source>
</evidence>
<feature type="domain" description="DUF4216" evidence="2">
    <location>
        <begin position="522"/>
        <end position="593"/>
    </location>
</feature>
<dbReference type="Pfam" id="PF13952">
    <property type="entry name" value="DUF4216"/>
    <property type="match status" value="1"/>
</dbReference>
<feature type="domain" description="DUF4218" evidence="3">
    <location>
        <begin position="261"/>
        <end position="373"/>
    </location>
</feature>
<feature type="region of interest" description="Disordered" evidence="1">
    <location>
        <begin position="675"/>
        <end position="700"/>
    </location>
</feature>
<organism evidence="4 5">
    <name type="scientific">Centaurea solstitialis</name>
    <name type="common">yellow star-thistle</name>
    <dbReference type="NCBI Taxonomy" id="347529"/>
    <lineage>
        <taxon>Eukaryota</taxon>
        <taxon>Viridiplantae</taxon>
        <taxon>Streptophyta</taxon>
        <taxon>Embryophyta</taxon>
        <taxon>Tracheophyta</taxon>
        <taxon>Spermatophyta</taxon>
        <taxon>Magnoliopsida</taxon>
        <taxon>eudicotyledons</taxon>
        <taxon>Gunneridae</taxon>
        <taxon>Pentapetalae</taxon>
        <taxon>asterids</taxon>
        <taxon>campanulids</taxon>
        <taxon>Asterales</taxon>
        <taxon>Asteraceae</taxon>
        <taxon>Carduoideae</taxon>
        <taxon>Cardueae</taxon>
        <taxon>Centaureinae</taxon>
        <taxon>Centaurea</taxon>
    </lineage>
</organism>
<proteinExistence type="predicted"/>
<dbReference type="Pfam" id="PF13960">
    <property type="entry name" value="DUF4218"/>
    <property type="match status" value="1"/>
</dbReference>
<dbReference type="InterPro" id="IPR025452">
    <property type="entry name" value="DUF4218"/>
</dbReference>
<reference evidence="4" key="1">
    <citation type="submission" date="2023-03" db="EMBL/GenBank/DDBJ databases">
        <title>Chromosome-scale reference genome and RAD-based genetic map of yellow starthistle (Centaurea solstitialis) reveal putative structural variation and QTLs associated with invader traits.</title>
        <authorList>
            <person name="Reatini B."/>
            <person name="Cang F.A."/>
            <person name="Jiang Q."/>
            <person name="Mckibben M.T.W."/>
            <person name="Barker M.S."/>
            <person name="Rieseberg L.H."/>
            <person name="Dlugosch K.M."/>
        </authorList>
    </citation>
    <scope>NUCLEOTIDE SEQUENCE</scope>
    <source>
        <strain evidence="4">CAN-66</strain>
        <tissue evidence="4">Leaf</tissue>
    </source>
</reference>
<dbReference type="Pfam" id="PF02992">
    <property type="entry name" value="Transposase_21"/>
    <property type="match status" value="1"/>
</dbReference>
<evidence type="ECO:0000256" key="1">
    <source>
        <dbReference type="SAM" id="MobiDB-lite"/>
    </source>
</evidence>
<gene>
    <name evidence="4" type="ORF">OSB04_029381</name>
</gene>
<evidence type="ECO:0000259" key="3">
    <source>
        <dbReference type="Pfam" id="PF13960"/>
    </source>
</evidence>
<comment type="caution">
    <text evidence="4">The sequence shown here is derived from an EMBL/GenBank/DDBJ whole genome shotgun (WGS) entry which is preliminary data.</text>
</comment>
<dbReference type="Proteomes" id="UP001172457">
    <property type="component" value="Chromosome 7"/>
</dbReference>
<evidence type="ECO:0000313" key="4">
    <source>
        <dbReference type="EMBL" id="KAJ9542875.1"/>
    </source>
</evidence>
<dbReference type="InterPro" id="IPR004242">
    <property type="entry name" value="Transposase_21"/>
</dbReference>
<dbReference type="AlphaFoldDB" id="A0AA38SUZ8"/>
<accession>A0AA38SUZ8</accession>